<evidence type="ECO:0000313" key="1">
    <source>
        <dbReference type="EMBL" id="EJW03424.1"/>
    </source>
</evidence>
<comment type="caution">
    <text evidence="1">The sequence shown here is derived from an EMBL/GenBank/DDBJ whole genome shotgun (WGS) entry which is preliminary data.</text>
</comment>
<evidence type="ECO:0000313" key="2">
    <source>
        <dbReference type="Proteomes" id="UP000003163"/>
    </source>
</evidence>
<dbReference type="HOGENOM" id="CLU_1777404_0_0_1"/>
<dbReference type="EMBL" id="AFBI03000038">
    <property type="protein sequence ID" value="EJW03424.1"/>
    <property type="molecule type" value="Genomic_DNA"/>
</dbReference>
<proteinExistence type="predicted"/>
<keyword evidence="2" id="KW-1185">Reference proteome</keyword>
<reference evidence="2" key="2">
    <citation type="submission" date="2015-07" db="EMBL/GenBank/DDBJ databases">
        <title>Contrasting host-pathogen interactions and genome evolution in two generalist and specialist microsporidian pathogens of mosquitoes.</title>
        <authorList>
            <consortium name="The Broad Institute Genomics Platform"/>
            <consortium name="The Broad Institute Genome Sequencing Center for Infectious Disease"/>
            <person name="Cuomo C.A."/>
            <person name="Sanscrainte N.D."/>
            <person name="Goldberg J.M."/>
            <person name="Heiman D."/>
            <person name="Young S."/>
            <person name="Zeng Q."/>
            <person name="Becnel J.J."/>
            <person name="Birren B.W."/>
        </authorList>
    </citation>
    <scope>NUCLEOTIDE SEQUENCE [LARGE SCALE GENOMIC DNA]</scope>
    <source>
        <strain evidence="2">USNM 41457</strain>
    </source>
</reference>
<dbReference type="AlphaFoldDB" id="J9D7C1"/>
<sequence length="146" mass="17531">MTQRHKETEEIVQDMEEEIEKIVNNTRFEVKKVCDFTLWNIEQSTYPEFEAIVNDVYIKSNQLIKNTQDRLSKKPEHILSIMLHELQMKSTRTQEYLPIDFIYFIEILNGKHKEAKYLFNKIADQAINDEFFPILKKLYDLKTQSP</sequence>
<dbReference type="InParanoid" id="J9D7C1"/>
<accession>J9D7C1</accession>
<reference evidence="1 2" key="1">
    <citation type="submission" date="2011-08" db="EMBL/GenBank/DDBJ databases">
        <authorList>
            <person name="Liu Z.J."/>
            <person name="Shi F.L."/>
            <person name="Lu J.Q."/>
            <person name="Li M."/>
            <person name="Wang Z.L."/>
        </authorList>
    </citation>
    <scope>NUCLEOTIDE SEQUENCE [LARGE SCALE GENOMIC DNA]</scope>
    <source>
        <strain evidence="1 2">USNM 41457</strain>
    </source>
</reference>
<protein>
    <submittedName>
        <fullName evidence="1">Uncharacterized protein</fullName>
    </submittedName>
</protein>
<dbReference type="VEuPathDB" id="MicrosporidiaDB:EDEG_02244"/>
<name>J9D7C1_EDHAE</name>
<organism evidence="1 2">
    <name type="scientific">Edhazardia aedis (strain USNM 41457)</name>
    <name type="common">Microsporidian parasite</name>
    <dbReference type="NCBI Taxonomy" id="1003232"/>
    <lineage>
        <taxon>Eukaryota</taxon>
        <taxon>Fungi</taxon>
        <taxon>Fungi incertae sedis</taxon>
        <taxon>Microsporidia</taxon>
        <taxon>Edhazardia</taxon>
    </lineage>
</organism>
<dbReference type="Proteomes" id="UP000003163">
    <property type="component" value="Unassembled WGS sequence"/>
</dbReference>
<gene>
    <name evidence="1" type="ORF">EDEG_02244</name>
</gene>